<evidence type="ECO:0000313" key="3">
    <source>
        <dbReference type="EMBL" id="MDA0163611.1"/>
    </source>
</evidence>
<reference evidence="3" key="1">
    <citation type="submission" date="2022-10" db="EMBL/GenBank/DDBJ databases">
        <title>The WGS of Solirubrobacter ginsenosidimutans DSM 21036.</title>
        <authorList>
            <person name="Jiang Z."/>
        </authorList>
    </citation>
    <scope>NUCLEOTIDE SEQUENCE</scope>
    <source>
        <strain evidence="3">DSM 21036</strain>
    </source>
</reference>
<feature type="signal peptide" evidence="2">
    <location>
        <begin position="1"/>
        <end position="21"/>
    </location>
</feature>
<gene>
    <name evidence="3" type="ORF">OM076_25280</name>
</gene>
<feature type="region of interest" description="Disordered" evidence="1">
    <location>
        <begin position="345"/>
        <end position="400"/>
    </location>
</feature>
<name>A0A9X3MVG1_9ACTN</name>
<organism evidence="3 4">
    <name type="scientific">Solirubrobacter ginsenosidimutans</name>
    <dbReference type="NCBI Taxonomy" id="490573"/>
    <lineage>
        <taxon>Bacteria</taxon>
        <taxon>Bacillati</taxon>
        <taxon>Actinomycetota</taxon>
        <taxon>Thermoleophilia</taxon>
        <taxon>Solirubrobacterales</taxon>
        <taxon>Solirubrobacteraceae</taxon>
        <taxon>Solirubrobacter</taxon>
    </lineage>
</organism>
<dbReference type="EMBL" id="JAPDOD010000026">
    <property type="protein sequence ID" value="MDA0163611.1"/>
    <property type="molecule type" value="Genomic_DNA"/>
</dbReference>
<protein>
    <submittedName>
        <fullName evidence="3">Uncharacterized protein</fullName>
    </submittedName>
</protein>
<comment type="caution">
    <text evidence="3">The sequence shown here is derived from an EMBL/GenBank/DDBJ whole genome shotgun (WGS) entry which is preliminary data.</text>
</comment>
<dbReference type="RefSeq" id="WP_270042856.1">
    <property type="nucleotide sequence ID" value="NZ_JAPDOD010000026.1"/>
</dbReference>
<feature type="compositionally biased region" description="Acidic residues" evidence="1">
    <location>
        <begin position="211"/>
        <end position="225"/>
    </location>
</feature>
<dbReference type="AlphaFoldDB" id="A0A9X3MVG1"/>
<accession>A0A9X3MVG1</accession>
<feature type="chain" id="PRO_5040767480" evidence="2">
    <location>
        <begin position="22"/>
        <end position="507"/>
    </location>
</feature>
<evidence type="ECO:0000256" key="2">
    <source>
        <dbReference type="SAM" id="SignalP"/>
    </source>
</evidence>
<sequence length="507" mass="49629">MLSALRLALLTLAVFLSGAVAAEASSLSVAVPPEGQVAVAVGAGGKSVKVRSAPAGVTVAGGVGKGRLAVAVIRPRGVAAGGKVVLTVGGKVKGLKTFPKALDGGGKPVACGDLGALLGKRLKGKADVKALGPVLAAKLCGKAAPAGAADVLARLGLGPAVSLPAPGAAAPAPGGGGAISRPGSAPGRPAATPTPTPTPGTGGKKACADGVDNDGDGQTDWEDPGCSDAGDTSENSEVPASAECAASSGLGMVDDPTEINVGINPGCGTFYEAEIQVAPGVAACLMANNGFDCEVSDPFGVASLKDGERDGVDMTLQLKGPVDCAKRATIALYKLDGTVTKLQEPVGNCATLPPPAPKCNNGKDDDGDGLVDSRDSAGTTDPDPGCSGVADTTENSEVPTPASCEVTVGLFGGDVRFAGLSTSGCGVLKGVWFRPPGTPTDCLFAFGADDAQACGVKAGTAGATFALTNQDVTLGTHLAADATCRKVTVALIRENDSVMADTVDFCG</sequence>
<feature type="compositionally biased region" description="Low complexity" evidence="1">
    <location>
        <begin position="179"/>
        <end position="191"/>
    </location>
</feature>
<evidence type="ECO:0000313" key="4">
    <source>
        <dbReference type="Proteomes" id="UP001149140"/>
    </source>
</evidence>
<feature type="region of interest" description="Disordered" evidence="1">
    <location>
        <begin position="167"/>
        <end position="241"/>
    </location>
</feature>
<proteinExistence type="predicted"/>
<evidence type="ECO:0000256" key="1">
    <source>
        <dbReference type="SAM" id="MobiDB-lite"/>
    </source>
</evidence>
<keyword evidence="2" id="KW-0732">Signal</keyword>
<keyword evidence="4" id="KW-1185">Reference proteome</keyword>
<dbReference type="Proteomes" id="UP001149140">
    <property type="component" value="Unassembled WGS sequence"/>
</dbReference>